<dbReference type="EMBL" id="BSFJ01000008">
    <property type="protein sequence ID" value="GLK72119.1"/>
    <property type="molecule type" value="Genomic_DNA"/>
</dbReference>
<comment type="caution">
    <text evidence="8">The sequence shown here is derived from an EMBL/GenBank/DDBJ whole genome shotgun (WGS) entry which is preliminary data.</text>
</comment>
<dbReference type="Gene3D" id="3.40.50.1980">
    <property type="entry name" value="Nitrogenase molybdenum iron protein domain"/>
    <property type="match status" value="2"/>
</dbReference>
<keyword evidence="9" id="KW-1185">Reference proteome</keyword>
<dbReference type="PROSITE" id="PS51318">
    <property type="entry name" value="TAT"/>
    <property type="match status" value="1"/>
</dbReference>
<keyword evidence="4" id="KW-0406">Ion transport</keyword>
<evidence type="ECO:0000256" key="1">
    <source>
        <dbReference type="ARBA" id="ARBA00004196"/>
    </source>
</evidence>
<keyword evidence="4" id="KW-0408">Iron</keyword>
<dbReference type="CDD" id="cd01146">
    <property type="entry name" value="FhuD"/>
    <property type="match status" value="1"/>
</dbReference>
<feature type="signal peptide" evidence="6">
    <location>
        <begin position="1"/>
        <end position="31"/>
    </location>
</feature>
<keyword evidence="4" id="KW-0410">Iron transport</keyword>
<accession>A0A9W6J9Y8</accession>
<evidence type="ECO:0000259" key="7">
    <source>
        <dbReference type="PROSITE" id="PS50983"/>
    </source>
</evidence>
<evidence type="ECO:0000256" key="6">
    <source>
        <dbReference type="SAM" id="SignalP"/>
    </source>
</evidence>
<dbReference type="SUPFAM" id="SSF53807">
    <property type="entry name" value="Helical backbone' metal receptor"/>
    <property type="match status" value="1"/>
</dbReference>
<keyword evidence="3" id="KW-0813">Transport</keyword>
<dbReference type="InterPro" id="IPR006311">
    <property type="entry name" value="TAT_signal"/>
</dbReference>
<dbReference type="GO" id="GO:0030288">
    <property type="term" value="C:outer membrane-bounded periplasmic space"/>
    <property type="evidence" value="ECO:0007669"/>
    <property type="project" value="TreeGrafter"/>
</dbReference>
<organism evidence="8 9">
    <name type="scientific">Ancylobacter dichloromethanicus</name>
    <dbReference type="NCBI Taxonomy" id="518825"/>
    <lineage>
        <taxon>Bacteria</taxon>
        <taxon>Pseudomonadati</taxon>
        <taxon>Pseudomonadota</taxon>
        <taxon>Alphaproteobacteria</taxon>
        <taxon>Hyphomicrobiales</taxon>
        <taxon>Xanthobacteraceae</taxon>
        <taxon>Ancylobacter</taxon>
    </lineage>
</organism>
<dbReference type="PROSITE" id="PS50983">
    <property type="entry name" value="FE_B12_PBP"/>
    <property type="match status" value="1"/>
</dbReference>
<dbReference type="InterPro" id="IPR002491">
    <property type="entry name" value="ABC_transptr_periplasmic_BD"/>
</dbReference>
<evidence type="ECO:0000313" key="9">
    <source>
        <dbReference type="Proteomes" id="UP001143370"/>
    </source>
</evidence>
<dbReference type="InterPro" id="IPR051313">
    <property type="entry name" value="Bact_iron-sidero_bind"/>
</dbReference>
<feature type="chain" id="PRO_5040957871" evidence="6">
    <location>
        <begin position="32"/>
        <end position="311"/>
    </location>
</feature>
<feature type="domain" description="Fe/B12 periplasmic-binding" evidence="7">
    <location>
        <begin position="41"/>
        <end position="301"/>
    </location>
</feature>
<protein>
    <submittedName>
        <fullName evidence="8">Amino acid ABC transporter substrate-binding protein</fullName>
    </submittedName>
</protein>
<evidence type="ECO:0000256" key="3">
    <source>
        <dbReference type="ARBA" id="ARBA00022448"/>
    </source>
</evidence>
<gene>
    <name evidence="8" type="primary">fhuD</name>
    <name evidence="8" type="ORF">GCM10017643_22350</name>
</gene>
<dbReference type="Proteomes" id="UP001143370">
    <property type="component" value="Unassembled WGS sequence"/>
</dbReference>
<dbReference type="Pfam" id="PF01497">
    <property type="entry name" value="Peripla_BP_2"/>
    <property type="match status" value="1"/>
</dbReference>
<evidence type="ECO:0000256" key="5">
    <source>
        <dbReference type="ARBA" id="ARBA00022729"/>
    </source>
</evidence>
<evidence type="ECO:0000256" key="2">
    <source>
        <dbReference type="ARBA" id="ARBA00008814"/>
    </source>
</evidence>
<evidence type="ECO:0000256" key="4">
    <source>
        <dbReference type="ARBA" id="ARBA00022496"/>
    </source>
</evidence>
<evidence type="ECO:0000313" key="8">
    <source>
        <dbReference type="EMBL" id="GLK72119.1"/>
    </source>
</evidence>
<dbReference type="AlphaFoldDB" id="A0A9W6J9Y8"/>
<dbReference type="PRINTS" id="PR01715">
    <property type="entry name" value="FERRIBNDNGPP"/>
</dbReference>
<reference evidence="8" key="1">
    <citation type="journal article" date="2014" name="Int. J. Syst. Evol. Microbiol.">
        <title>Complete genome sequence of Corynebacterium casei LMG S-19264T (=DSM 44701T), isolated from a smear-ripened cheese.</title>
        <authorList>
            <consortium name="US DOE Joint Genome Institute (JGI-PGF)"/>
            <person name="Walter F."/>
            <person name="Albersmeier A."/>
            <person name="Kalinowski J."/>
            <person name="Ruckert C."/>
        </authorList>
    </citation>
    <scope>NUCLEOTIDE SEQUENCE</scope>
    <source>
        <strain evidence="8">VKM B-2484</strain>
    </source>
</reference>
<dbReference type="GO" id="GO:1901678">
    <property type="term" value="P:iron coordination entity transport"/>
    <property type="evidence" value="ECO:0007669"/>
    <property type="project" value="UniProtKB-ARBA"/>
</dbReference>
<reference evidence="8" key="2">
    <citation type="submission" date="2023-01" db="EMBL/GenBank/DDBJ databases">
        <authorList>
            <person name="Sun Q."/>
            <person name="Evtushenko L."/>
        </authorList>
    </citation>
    <scope>NUCLEOTIDE SEQUENCE</scope>
    <source>
        <strain evidence="8">VKM B-2484</strain>
    </source>
</reference>
<sequence length="311" mass="32761">MSAGAVSGRSGPSRRALLAAGLALAAGRARAQGAQAGAALRVATVDWALLETLLGMGITPVAAAELVLFREVAVEPPVPASVIDIGLRGAPNFEALKLARPNLIFSSNYYAEFEPRLRLIAPVETISVYRTGEPPYQRAEKAAERIGVLTGREDAARALIAGVSDELDACRARLARRAGQPLMVLNLGDARHFRVFGRDSLFGEVLARLGFANAWREGTSYAASAPIGLEALARFPDAFLIVLRPVPPDAARVLSTSALWNALPNIRARRIAVLDSVDPFGGLPTAARFARLLTAALLRDGGAGRQGGDLG</sequence>
<comment type="similarity">
    <text evidence="2">Belongs to the bacterial solute-binding protein 8 family.</text>
</comment>
<comment type="subcellular location">
    <subcellularLocation>
        <location evidence="1">Cell envelope</location>
    </subcellularLocation>
</comment>
<dbReference type="PANTHER" id="PTHR30532:SF1">
    <property type="entry name" value="IRON(3+)-HYDROXAMATE-BINDING PROTEIN FHUD"/>
    <property type="match status" value="1"/>
</dbReference>
<dbReference type="PANTHER" id="PTHR30532">
    <property type="entry name" value="IRON III DICITRATE-BINDING PERIPLASMIC PROTEIN"/>
    <property type="match status" value="1"/>
</dbReference>
<proteinExistence type="inferred from homology"/>
<keyword evidence="5 6" id="KW-0732">Signal</keyword>
<name>A0A9W6J9Y8_9HYPH</name>